<feature type="compositionally biased region" description="Basic and acidic residues" evidence="1">
    <location>
        <begin position="111"/>
        <end position="121"/>
    </location>
</feature>
<reference evidence="2 3" key="1">
    <citation type="submission" date="2024-09" db="EMBL/GenBank/DDBJ databases">
        <title>Chromosome-scale assembly of Riccia fluitans.</title>
        <authorList>
            <person name="Paukszto L."/>
            <person name="Sawicki J."/>
            <person name="Karawczyk K."/>
            <person name="Piernik-Szablinska J."/>
            <person name="Szczecinska M."/>
            <person name="Mazdziarz M."/>
        </authorList>
    </citation>
    <scope>NUCLEOTIDE SEQUENCE [LARGE SCALE GENOMIC DNA]</scope>
    <source>
        <strain evidence="2">Rf_01</strain>
        <tissue evidence="2">Aerial parts of the thallus</tissue>
    </source>
</reference>
<organism evidence="2 3">
    <name type="scientific">Riccia fluitans</name>
    <dbReference type="NCBI Taxonomy" id="41844"/>
    <lineage>
        <taxon>Eukaryota</taxon>
        <taxon>Viridiplantae</taxon>
        <taxon>Streptophyta</taxon>
        <taxon>Embryophyta</taxon>
        <taxon>Marchantiophyta</taxon>
        <taxon>Marchantiopsida</taxon>
        <taxon>Marchantiidae</taxon>
        <taxon>Marchantiales</taxon>
        <taxon>Ricciaceae</taxon>
        <taxon>Riccia</taxon>
    </lineage>
</organism>
<keyword evidence="3" id="KW-1185">Reference proteome</keyword>
<feature type="compositionally biased region" description="Basic and acidic residues" evidence="1">
    <location>
        <begin position="53"/>
        <end position="68"/>
    </location>
</feature>
<gene>
    <name evidence="2" type="ORF">R1flu_015741</name>
</gene>
<evidence type="ECO:0008006" key="4">
    <source>
        <dbReference type="Google" id="ProtNLM"/>
    </source>
</evidence>
<evidence type="ECO:0000313" key="2">
    <source>
        <dbReference type="EMBL" id="KAL2631055.1"/>
    </source>
</evidence>
<dbReference type="Proteomes" id="UP001605036">
    <property type="component" value="Unassembled WGS sequence"/>
</dbReference>
<sequence>MGDYWTVSAGVANHTGHTCRECRGIIYANAPIYVRDGRKIRLFYHEACFSGDSDPRTQSRSSANERWDGISPQAPFGKGYGKWWTSSYGYSGSFPAKKATTSIGARNQIHALKEPTHDKIKQKSCQASTRITRD</sequence>
<evidence type="ECO:0000313" key="3">
    <source>
        <dbReference type="Proteomes" id="UP001605036"/>
    </source>
</evidence>
<feature type="region of interest" description="Disordered" evidence="1">
    <location>
        <begin position="111"/>
        <end position="134"/>
    </location>
</feature>
<name>A0ABD1YK37_9MARC</name>
<dbReference type="EMBL" id="JBHFFA010000004">
    <property type="protein sequence ID" value="KAL2631055.1"/>
    <property type="molecule type" value="Genomic_DNA"/>
</dbReference>
<protein>
    <recommendedName>
        <fullName evidence="4">PARP-type domain-containing protein</fullName>
    </recommendedName>
</protein>
<comment type="caution">
    <text evidence="2">The sequence shown here is derived from an EMBL/GenBank/DDBJ whole genome shotgun (WGS) entry which is preliminary data.</text>
</comment>
<accession>A0ABD1YK37</accession>
<dbReference type="AlphaFoldDB" id="A0ABD1YK37"/>
<proteinExistence type="predicted"/>
<evidence type="ECO:0000256" key="1">
    <source>
        <dbReference type="SAM" id="MobiDB-lite"/>
    </source>
</evidence>
<feature type="region of interest" description="Disordered" evidence="1">
    <location>
        <begin position="50"/>
        <end position="70"/>
    </location>
</feature>
<feature type="compositionally biased region" description="Polar residues" evidence="1">
    <location>
        <begin position="123"/>
        <end position="134"/>
    </location>
</feature>